<reference evidence="1 2" key="1">
    <citation type="journal article" date="2022" name="IScience">
        <title>An ultrasensitive nanofiber-based assay for enzymatic hydrolysis and deep-sea microbial degradation of cellulose.</title>
        <authorList>
            <person name="Tsudome M."/>
            <person name="Tachioka M."/>
            <person name="Miyazaki M."/>
            <person name="Uchimura K."/>
            <person name="Tsuda M."/>
            <person name="Takaki Y."/>
            <person name="Deguchi S."/>
        </authorList>
    </citation>
    <scope>NUCLEOTIDE SEQUENCE [LARGE SCALE GENOMIC DNA]</scope>
    <source>
        <strain evidence="1 2">GE09</strain>
    </source>
</reference>
<dbReference type="EMBL" id="AP023086">
    <property type="protein sequence ID" value="BCD96732.1"/>
    <property type="molecule type" value="Genomic_DNA"/>
</dbReference>
<accession>A0AAN1WFN3</accession>
<organism evidence="1 2">
    <name type="scientific">Marinagarivorans cellulosilyticus</name>
    <dbReference type="NCBI Taxonomy" id="2721545"/>
    <lineage>
        <taxon>Bacteria</taxon>
        <taxon>Pseudomonadati</taxon>
        <taxon>Pseudomonadota</taxon>
        <taxon>Gammaproteobacteria</taxon>
        <taxon>Cellvibrionales</taxon>
        <taxon>Cellvibrionaceae</taxon>
        <taxon>Marinagarivorans</taxon>
    </lineage>
</organism>
<evidence type="ECO:0000313" key="1">
    <source>
        <dbReference type="EMBL" id="BCD96732.1"/>
    </source>
</evidence>
<dbReference type="RefSeq" id="WP_236986219.1">
    <property type="nucleotide sequence ID" value="NZ_AP023086.1"/>
</dbReference>
<dbReference type="Pfam" id="PF12094">
    <property type="entry name" value="DUF3570"/>
    <property type="match status" value="2"/>
</dbReference>
<name>A0AAN1WFN3_9GAMM</name>
<dbReference type="Proteomes" id="UP001320119">
    <property type="component" value="Chromosome"/>
</dbReference>
<proteinExistence type="predicted"/>
<dbReference type="InterPro" id="IPR021953">
    <property type="entry name" value="DUF3570"/>
</dbReference>
<dbReference type="KEGG" id="marq:MARGE09_P0932"/>
<gene>
    <name evidence="1" type="ORF">MARGE09_P0932</name>
</gene>
<evidence type="ECO:0008006" key="3">
    <source>
        <dbReference type="Google" id="ProtNLM"/>
    </source>
</evidence>
<keyword evidence="2" id="KW-1185">Reference proteome</keyword>
<dbReference type="AlphaFoldDB" id="A0AAN1WFN3"/>
<evidence type="ECO:0000313" key="2">
    <source>
        <dbReference type="Proteomes" id="UP001320119"/>
    </source>
</evidence>
<protein>
    <recommendedName>
        <fullName evidence="3">DUF3570 domain-containing protein</fullName>
    </recommendedName>
</protein>
<sequence length="410" mass="46862">MKRAKPQEAPKGVQGADVGVINHVKFTRLLLCFLTFLANFLVQTASAATLPEERTDVLFHSYDGGGIEITGPSVLVRKNIKEKVSVYGNYYVDQITSASIDVITSGASEYEEERTEYSVGAEYLYDKSTISLSTTQSSENDYEASTVSFDLSQEFFGDMTTFSLGFSQGEDVVRKTGDPEFERDATHRRYRVSLNQILSPKWMMGISLEAVSDAGFLNNPYRSIRHFNGDGSNAVMKPERYPETRNSDAAAVRTIYRLPYRASIRGEVRTFSDNWGIKASNAELRYLHAYENDWTFQANIRTYSQTQADFYSDIFSYNDSEQEFVARDKEMSEFDSMTFGLGVYYDVPKKWLSFIDKTTISFQFDHMQFDYKNFRDASQSMGDSAEFRPGEEPLYELKANVIRFYVSVYY</sequence>